<name>A0A0B2VF77_TOXCA</name>
<reference evidence="1 2" key="1">
    <citation type="submission" date="2014-11" db="EMBL/GenBank/DDBJ databases">
        <title>Genetic blueprint of the zoonotic pathogen Toxocara canis.</title>
        <authorList>
            <person name="Zhu X.-Q."/>
            <person name="Korhonen P.K."/>
            <person name="Cai H."/>
            <person name="Young N.D."/>
            <person name="Nejsum P."/>
            <person name="von Samson-Himmelstjerna G."/>
            <person name="Boag P.R."/>
            <person name="Tan P."/>
            <person name="Li Q."/>
            <person name="Min J."/>
            <person name="Yang Y."/>
            <person name="Wang X."/>
            <person name="Fang X."/>
            <person name="Hall R.S."/>
            <person name="Hofmann A."/>
            <person name="Sternberg P.W."/>
            <person name="Jex A.R."/>
            <person name="Gasser R.B."/>
        </authorList>
    </citation>
    <scope>NUCLEOTIDE SEQUENCE [LARGE SCALE GENOMIC DNA]</scope>
    <source>
        <strain evidence="1">PN_DK_2014</strain>
    </source>
</reference>
<sequence>MLLDFYHIGVAERGETENLDGCSVTMAEMLGRCVVSLVRLDYSALDWRELSIMGRIFYEHLGGKRIFSCETCEMYLSNRHEVLSTNFRGFSFFFAFLFFTSFPLRKLLCAFR</sequence>
<dbReference type="STRING" id="6265.A0A0B2VF77"/>
<proteinExistence type="predicted"/>
<dbReference type="EMBL" id="JPKZ01001397">
    <property type="protein sequence ID" value="KHN82176.1"/>
    <property type="molecule type" value="Genomic_DNA"/>
</dbReference>
<protein>
    <submittedName>
        <fullName evidence="1">Protein yippee-like 5</fullName>
    </submittedName>
</protein>
<keyword evidence="2" id="KW-1185">Reference proteome</keyword>
<dbReference type="OrthoDB" id="6407410at2759"/>
<dbReference type="Proteomes" id="UP000031036">
    <property type="component" value="Unassembled WGS sequence"/>
</dbReference>
<comment type="caution">
    <text evidence="1">The sequence shown here is derived from an EMBL/GenBank/DDBJ whole genome shotgun (WGS) entry which is preliminary data.</text>
</comment>
<organism evidence="1 2">
    <name type="scientific">Toxocara canis</name>
    <name type="common">Canine roundworm</name>
    <dbReference type="NCBI Taxonomy" id="6265"/>
    <lineage>
        <taxon>Eukaryota</taxon>
        <taxon>Metazoa</taxon>
        <taxon>Ecdysozoa</taxon>
        <taxon>Nematoda</taxon>
        <taxon>Chromadorea</taxon>
        <taxon>Rhabditida</taxon>
        <taxon>Spirurina</taxon>
        <taxon>Ascaridomorpha</taxon>
        <taxon>Ascaridoidea</taxon>
        <taxon>Toxocaridae</taxon>
        <taxon>Toxocara</taxon>
    </lineage>
</organism>
<gene>
    <name evidence="1" type="primary">YPEL5</name>
    <name evidence="1" type="ORF">Tcan_14438</name>
</gene>
<dbReference type="AlphaFoldDB" id="A0A0B2VF77"/>
<evidence type="ECO:0000313" key="1">
    <source>
        <dbReference type="EMBL" id="KHN82176.1"/>
    </source>
</evidence>
<accession>A0A0B2VF77</accession>
<evidence type="ECO:0000313" key="2">
    <source>
        <dbReference type="Proteomes" id="UP000031036"/>
    </source>
</evidence>